<accession>D8WKP6</accession>
<evidence type="ECO:0000256" key="6">
    <source>
        <dbReference type="ARBA" id="ARBA00022448"/>
    </source>
</evidence>
<keyword evidence="14 17" id="KW-0496">Mitochondrion</keyword>
<evidence type="ECO:0000256" key="8">
    <source>
        <dbReference type="ARBA" id="ARBA00022692"/>
    </source>
</evidence>
<dbReference type="EC" id="7.1.1.2" evidence="4 17"/>
<dbReference type="GO" id="GO:0042773">
    <property type="term" value="P:ATP synthesis coupled electron transport"/>
    <property type="evidence" value="ECO:0007669"/>
    <property type="project" value="UniProtKB-UniRule"/>
</dbReference>
<evidence type="ECO:0000256" key="5">
    <source>
        <dbReference type="ARBA" id="ARBA00016612"/>
    </source>
</evidence>
<geneLocation type="mitochondrion" evidence="18"/>
<keyword evidence="9 17" id="KW-1278">Translocase</keyword>
<evidence type="ECO:0000256" key="13">
    <source>
        <dbReference type="ARBA" id="ARBA00023075"/>
    </source>
</evidence>
<evidence type="ECO:0000256" key="7">
    <source>
        <dbReference type="ARBA" id="ARBA00022660"/>
    </source>
</evidence>
<evidence type="ECO:0000256" key="2">
    <source>
        <dbReference type="ARBA" id="ARBA00004225"/>
    </source>
</evidence>
<keyword evidence="7 17" id="KW-0679">Respiratory chain</keyword>
<evidence type="ECO:0000256" key="17">
    <source>
        <dbReference type="RuleBase" id="RU004419"/>
    </source>
</evidence>
<evidence type="ECO:0000313" key="18">
    <source>
        <dbReference type="EMBL" id="ACZ58579.1"/>
    </source>
</evidence>
<dbReference type="RefSeq" id="YP_006576052.1">
    <property type="nucleotide sequence ID" value="NC_018353.1"/>
</dbReference>
<dbReference type="EMBL" id="GU176344">
    <property type="protein sequence ID" value="ACZ58579.1"/>
    <property type="molecule type" value="Genomic_DNA"/>
</dbReference>
<dbReference type="GO" id="GO:0005743">
    <property type="term" value="C:mitochondrial inner membrane"/>
    <property type="evidence" value="ECO:0007669"/>
    <property type="project" value="UniProtKB-SubCell"/>
</dbReference>
<proteinExistence type="inferred from homology"/>
<evidence type="ECO:0000256" key="3">
    <source>
        <dbReference type="ARBA" id="ARBA00010519"/>
    </source>
</evidence>
<protein>
    <recommendedName>
        <fullName evidence="5 17">NADH-ubiquinone oxidoreductase chain 4L</fullName>
        <ecNumber evidence="4 17">7.1.1.2</ecNumber>
    </recommendedName>
</protein>
<evidence type="ECO:0000256" key="9">
    <source>
        <dbReference type="ARBA" id="ARBA00022967"/>
    </source>
</evidence>
<dbReference type="PANTHER" id="PTHR11434:SF0">
    <property type="entry name" value="NADH-UBIQUINONE OXIDOREDUCTASE CHAIN 4L"/>
    <property type="match status" value="1"/>
</dbReference>
<evidence type="ECO:0000256" key="15">
    <source>
        <dbReference type="ARBA" id="ARBA00023136"/>
    </source>
</evidence>
<comment type="similarity">
    <text evidence="3 17">Belongs to the complex I subunit 4L family.</text>
</comment>
<dbReference type="PANTHER" id="PTHR11434">
    <property type="entry name" value="NADH-UBIQUINONE OXIDOREDUCTASE SUBUNIT ND4L"/>
    <property type="match status" value="1"/>
</dbReference>
<dbReference type="GO" id="GO:0030964">
    <property type="term" value="C:NADH dehydrogenase complex"/>
    <property type="evidence" value="ECO:0007669"/>
    <property type="project" value="TreeGrafter"/>
</dbReference>
<name>D8WKP6_9COLE</name>
<dbReference type="Pfam" id="PF00420">
    <property type="entry name" value="Oxidored_q2"/>
    <property type="match status" value="1"/>
</dbReference>
<keyword evidence="6 17" id="KW-0813">Transport</keyword>
<comment type="subcellular location">
    <subcellularLocation>
        <location evidence="17">Mitochondrion inner membrane</location>
        <topology evidence="17">Multi-pass membrane protein</topology>
    </subcellularLocation>
    <subcellularLocation>
        <location evidence="2">Mitochondrion membrane</location>
        <topology evidence="2">Multi-pass membrane protein</topology>
    </subcellularLocation>
</comment>
<dbReference type="GO" id="GO:0008137">
    <property type="term" value="F:NADH dehydrogenase (ubiquinone) activity"/>
    <property type="evidence" value="ECO:0007669"/>
    <property type="project" value="UniProtKB-EC"/>
</dbReference>
<evidence type="ECO:0000256" key="11">
    <source>
        <dbReference type="ARBA" id="ARBA00022989"/>
    </source>
</evidence>
<comment type="function">
    <text evidence="17">Core subunit of the mitochondrial membrane respiratory chain NADH dehydrogenase (Complex I) which catalyzes electron transfer from NADH through the respiratory chain, using ubiquinone as an electron acceptor.</text>
</comment>
<evidence type="ECO:0000256" key="4">
    <source>
        <dbReference type="ARBA" id="ARBA00012944"/>
    </source>
</evidence>
<dbReference type="InterPro" id="IPR001133">
    <property type="entry name" value="NADH_UbQ_OxRdtase_chain4L/K"/>
</dbReference>
<dbReference type="AlphaFoldDB" id="D8WKP6"/>
<feature type="transmembrane region" description="Helical" evidence="17">
    <location>
        <begin position="53"/>
        <end position="78"/>
    </location>
</feature>
<comment type="catalytic activity">
    <reaction evidence="16 17">
        <text>a ubiquinone + NADH + 5 H(+)(in) = a ubiquinol + NAD(+) + 4 H(+)(out)</text>
        <dbReference type="Rhea" id="RHEA:29091"/>
        <dbReference type="Rhea" id="RHEA-COMP:9565"/>
        <dbReference type="Rhea" id="RHEA-COMP:9566"/>
        <dbReference type="ChEBI" id="CHEBI:15378"/>
        <dbReference type="ChEBI" id="CHEBI:16389"/>
        <dbReference type="ChEBI" id="CHEBI:17976"/>
        <dbReference type="ChEBI" id="CHEBI:57540"/>
        <dbReference type="ChEBI" id="CHEBI:57945"/>
        <dbReference type="EC" id="7.1.1.2"/>
    </reaction>
</comment>
<keyword evidence="17" id="KW-0999">Mitochondrion inner membrane</keyword>
<comment type="function">
    <text evidence="1">Core subunit of the mitochondrial membrane respiratory chain NADH dehydrogenase (Complex I) that is believed to belong to the minimal assembly required for catalysis. Complex I functions in the transfer of electrons from NADH to the respiratory chain. The immediate electron acceptor for the enzyme is believed to be ubiquinone.</text>
</comment>
<dbReference type="GO" id="GO:0016651">
    <property type="term" value="F:oxidoreductase activity, acting on NAD(P)H"/>
    <property type="evidence" value="ECO:0007669"/>
    <property type="project" value="InterPro"/>
</dbReference>
<dbReference type="GeneID" id="13435386"/>
<feature type="transmembrane region" description="Helical" evidence="17">
    <location>
        <begin position="24"/>
        <end position="47"/>
    </location>
</feature>
<dbReference type="Gene3D" id="1.10.287.3510">
    <property type="match status" value="1"/>
</dbReference>
<keyword evidence="11 17" id="KW-1133">Transmembrane helix</keyword>
<evidence type="ECO:0000256" key="12">
    <source>
        <dbReference type="ARBA" id="ARBA00023027"/>
    </source>
</evidence>
<dbReference type="InterPro" id="IPR039428">
    <property type="entry name" value="NUOK/Mnh_C1-like"/>
</dbReference>
<dbReference type="CTD" id="4539"/>
<keyword evidence="12 17" id="KW-0520">NAD</keyword>
<keyword evidence="8 17" id="KW-0812">Transmembrane</keyword>
<evidence type="ECO:0000256" key="1">
    <source>
        <dbReference type="ARBA" id="ARBA00003257"/>
    </source>
</evidence>
<sequence length="93" mass="10895">MMTYICGLIYFSGLLSFSMNRKHLLIMLLCLEMLVLNLYFMMMYTFSINMPEMYFGMIFLVMSACEGALGLSILVSLLRVYGNDYFMTFNVLW</sequence>
<evidence type="ECO:0000256" key="10">
    <source>
        <dbReference type="ARBA" id="ARBA00022982"/>
    </source>
</evidence>
<gene>
    <name evidence="18" type="primary">ND4L</name>
</gene>
<evidence type="ECO:0000256" key="16">
    <source>
        <dbReference type="ARBA" id="ARBA00049551"/>
    </source>
</evidence>
<organism evidence="18">
    <name type="scientific">Euspilotus scissus</name>
    <dbReference type="NCBI Taxonomy" id="694456"/>
    <lineage>
        <taxon>Eukaryota</taxon>
        <taxon>Metazoa</taxon>
        <taxon>Ecdysozoa</taxon>
        <taxon>Arthropoda</taxon>
        <taxon>Hexapoda</taxon>
        <taxon>Insecta</taxon>
        <taxon>Pterygota</taxon>
        <taxon>Neoptera</taxon>
        <taxon>Endopterygota</taxon>
        <taxon>Coleoptera</taxon>
        <taxon>Polyphaga</taxon>
        <taxon>Staphyliniformia</taxon>
        <taxon>Histeridae</taxon>
        <taxon>Saprininae</taxon>
        <taxon>Euspilotus</taxon>
    </lineage>
</organism>
<keyword evidence="13 17" id="KW-0830">Ubiquinone</keyword>
<keyword evidence="15 17" id="KW-0472">Membrane</keyword>
<evidence type="ECO:0000256" key="14">
    <source>
        <dbReference type="ARBA" id="ARBA00023128"/>
    </source>
</evidence>
<reference evidence="18" key="1">
    <citation type="journal article" date="2010" name="Syst. Entomol.">
        <title>When phylogenetic assumptions are violated: base compositional heterogeneity and among-site rate variation in beetle mitochondrial phylogenomics.</title>
        <authorList>
            <person name="Song H."/>
            <person name="Sheffield N.C."/>
            <person name="Cameron S.L."/>
            <person name="Miller K.B."/>
            <person name="Whiting M.F."/>
        </authorList>
    </citation>
    <scope>NUCLEOTIDE SEQUENCE</scope>
</reference>
<keyword evidence="10 17" id="KW-0249">Electron transport</keyword>